<evidence type="ECO:0000313" key="2">
    <source>
        <dbReference type="EMBL" id="OCW57236.1"/>
    </source>
</evidence>
<sequence length="261" mass="27768">MPDPARRRFPRRAPLWRQLLLSAALHLAVLGAALWLIAPPSLPVTAPDRGIPVAIVTLPPPTPDATAVPPAPPGTGAPLAGDPARDTTTAPAAGDEAHAPAPLPVPAETGEDSQDSAAKAPAVPQPPEPAPRIKADKLYSAGILADPRSREALKELSRLVPEDRIIQLCNVEAMEQVHVHRPELHPDLLIAYAMGDADLEGLTLRAEGGAIRSDRHWFRIGFSCEVSPDLTAVRAFDFALGDPIPESEWEAHFLTADDPVD</sequence>
<dbReference type="STRING" id="1480615.AWJ14_13050"/>
<organism evidence="2 3">
    <name type="scientific">Hoeflea olei</name>
    <dbReference type="NCBI Taxonomy" id="1480615"/>
    <lineage>
        <taxon>Bacteria</taxon>
        <taxon>Pseudomonadati</taxon>
        <taxon>Pseudomonadota</taxon>
        <taxon>Alphaproteobacteria</taxon>
        <taxon>Hyphomicrobiales</taxon>
        <taxon>Rhizobiaceae</taxon>
        <taxon>Hoeflea</taxon>
    </lineage>
</organism>
<dbReference type="Pfam" id="PF06059">
    <property type="entry name" value="DUF930"/>
    <property type="match status" value="1"/>
</dbReference>
<feature type="compositionally biased region" description="Pro residues" evidence="1">
    <location>
        <begin position="63"/>
        <end position="75"/>
    </location>
</feature>
<gene>
    <name evidence="2" type="ORF">AWJ14_13050</name>
</gene>
<keyword evidence="3" id="KW-1185">Reference proteome</keyword>
<proteinExistence type="predicted"/>
<dbReference type="Proteomes" id="UP000094795">
    <property type="component" value="Unassembled WGS sequence"/>
</dbReference>
<feature type="compositionally biased region" description="Low complexity" evidence="1">
    <location>
        <begin position="76"/>
        <end position="94"/>
    </location>
</feature>
<feature type="region of interest" description="Disordered" evidence="1">
    <location>
        <begin position="63"/>
        <end position="134"/>
    </location>
</feature>
<comment type="caution">
    <text evidence="2">The sequence shown here is derived from an EMBL/GenBank/DDBJ whole genome shotgun (WGS) entry which is preliminary data.</text>
</comment>
<reference evidence="2 3" key="1">
    <citation type="submission" date="2015-12" db="EMBL/GenBank/DDBJ databases">
        <authorList>
            <person name="Shamseldin A."/>
            <person name="Moawad H."/>
            <person name="Abd El-Rahim W.M."/>
            <person name="Sadowsky M.J."/>
        </authorList>
    </citation>
    <scope>NUCLEOTIDE SEQUENCE [LARGE SCALE GENOMIC DNA]</scope>
    <source>
        <strain evidence="2 3">JC234</strain>
    </source>
</reference>
<evidence type="ECO:0000313" key="3">
    <source>
        <dbReference type="Proteomes" id="UP000094795"/>
    </source>
</evidence>
<dbReference type="EMBL" id="LQZT01000020">
    <property type="protein sequence ID" value="OCW57236.1"/>
    <property type="molecule type" value="Genomic_DNA"/>
</dbReference>
<evidence type="ECO:0008006" key="4">
    <source>
        <dbReference type="Google" id="ProtNLM"/>
    </source>
</evidence>
<dbReference type="InterPro" id="IPR009273">
    <property type="entry name" value="DUF930"/>
</dbReference>
<accession>A0A1C1YV16</accession>
<evidence type="ECO:0000256" key="1">
    <source>
        <dbReference type="SAM" id="MobiDB-lite"/>
    </source>
</evidence>
<name>A0A1C1YV16_9HYPH</name>
<protein>
    <recommendedName>
        <fullName evidence="4">DUF930 domain-containing protein</fullName>
    </recommendedName>
</protein>
<dbReference type="AlphaFoldDB" id="A0A1C1YV16"/>